<organism evidence="7 8">
    <name type="scientific">Nocardiopsis composta</name>
    <dbReference type="NCBI Taxonomy" id="157465"/>
    <lineage>
        <taxon>Bacteria</taxon>
        <taxon>Bacillati</taxon>
        <taxon>Actinomycetota</taxon>
        <taxon>Actinomycetes</taxon>
        <taxon>Streptosporangiales</taxon>
        <taxon>Nocardiopsidaceae</taxon>
        <taxon>Nocardiopsis</taxon>
    </lineage>
</organism>
<dbReference type="InterPro" id="IPR036890">
    <property type="entry name" value="HATPase_C_sf"/>
</dbReference>
<dbReference type="GO" id="GO:0000160">
    <property type="term" value="P:phosphorelay signal transduction system"/>
    <property type="evidence" value="ECO:0007669"/>
    <property type="project" value="UniProtKB-KW"/>
</dbReference>
<reference evidence="7 8" key="1">
    <citation type="submission" date="2020-08" db="EMBL/GenBank/DDBJ databases">
        <title>Sequencing the genomes of 1000 actinobacteria strains.</title>
        <authorList>
            <person name="Klenk H.-P."/>
        </authorList>
    </citation>
    <scope>NUCLEOTIDE SEQUENCE [LARGE SCALE GENOMIC DNA]</scope>
    <source>
        <strain evidence="7 8">DSM 44551</strain>
    </source>
</reference>
<evidence type="ECO:0000256" key="2">
    <source>
        <dbReference type="ARBA" id="ARBA00012438"/>
    </source>
</evidence>
<proteinExistence type="predicted"/>
<evidence type="ECO:0000256" key="4">
    <source>
        <dbReference type="ARBA" id="ARBA00022777"/>
    </source>
</evidence>
<name>A0A7W8QGS1_9ACTN</name>
<dbReference type="PRINTS" id="PR00344">
    <property type="entry name" value="BCTRLSENSOR"/>
</dbReference>
<protein>
    <recommendedName>
        <fullName evidence="2">histidine kinase</fullName>
        <ecNumber evidence="2">2.7.13.3</ecNumber>
    </recommendedName>
</protein>
<gene>
    <name evidence="7" type="ORF">HDA36_000256</name>
</gene>
<dbReference type="Pfam" id="PF02518">
    <property type="entry name" value="HATPase_c"/>
    <property type="match status" value="1"/>
</dbReference>
<dbReference type="InterPro" id="IPR050482">
    <property type="entry name" value="Sensor_HK_TwoCompSys"/>
</dbReference>
<sequence length="81" mass="8351">MSNMIRHAAAERCELMVAPAGERLVVRVDDDGRGIPAGGRAGSGIAGMRERVESVGGRLTVAERLGGGTRVLAELPLEAPG</sequence>
<keyword evidence="3" id="KW-0808">Transferase</keyword>
<dbReference type="InterPro" id="IPR005467">
    <property type="entry name" value="His_kinase_dom"/>
</dbReference>
<dbReference type="PANTHER" id="PTHR24421">
    <property type="entry name" value="NITRATE/NITRITE SENSOR PROTEIN NARX-RELATED"/>
    <property type="match status" value="1"/>
</dbReference>
<dbReference type="EMBL" id="JACHDB010000001">
    <property type="protein sequence ID" value="MBB5430172.1"/>
    <property type="molecule type" value="Genomic_DNA"/>
</dbReference>
<keyword evidence="8" id="KW-1185">Reference proteome</keyword>
<evidence type="ECO:0000256" key="1">
    <source>
        <dbReference type="ARBA" id="ARBA00000085"/>
    </source>
</evidence>
<dbReference type="SUPFAM" id="SSF55874">
    <property type="entry name" value="ATPase domain of HSP90 chaperone/DNA topoisomerase II/histidine kinase"/>
    <property type="match status" value="1"/>
</dbReference>
<keyword evidence="4 7" id="KW-0418">Kinase</keyword>
<evidence type="ECO:0000313" key="8">
    <source>
        <dbReference type="Proteomes" id="UP000572635"/>
    </source>
</evidence>
<dbReference type="InterPro" id="IPR004358">
    <property type="entry name" value="Sig_transdc_His_kin-like_C"/>
</dbReference>
<dbReference type="GO" id="GO:0004673">
    <property type="term" value="F:protein histidine kinase activity"/>
    <property type="evidence" value="ECO:0007669"/>
    <property type="project" value="UniProtKB-EC"/>
</dbReference>
<dbReference type="Gene3D" id="3.30.565.10">
    <property type="entry name" value="Histidine kinase-like ATPase, C-terminal domain"/>
    <property type="match status" value="1"/>
</dbReference>
<accession>A0A7W8QGS1</accession>
<feature type="domain" description="Histidine kinase" evidence="6">
    <location>
        <begin position="1"/>
        <end position="79"/>
    </location>
</feature>
<dbReference type="Proteomes" id="UP000572635">
    <property type="component" value="Unassembled WGS sequence"/>
</dbReference>
<evidence type="ECO:0000256" key="3">
    <source>
        <dbReference type="ARBA" id="ARBA00022679"/>
    </source>
</evidence>
<evidence type="ECO:0000259" key="6">
    <source>
        <dbReference type="PROSITE" id="PS50109"/>
    </source>
</evidence>
<comment type="caution">
    <text evidence="7">The sequence shown here is derived from an EMBL/GenBank/DDBJ whole genome shotgun (WGS) entry which is preliminary data.</text>
</comment>
<dbReference type="InterPro" id="IPR003594">
    <property type="entry name" value="HATPase_dom"/>
</dbReference>
<dbReference type="CDD" id="cd16917">
    <property type="entry name" value="HATPase_UhpB-NarQ-NarX-like"/>
    <property type="match status" value="1"/>
</dbReference>
<keyword evidence="5" id="KW-0902">Two-component regulatory system</keyword>
<dbReference type="PROSITE" id="PS50109">
    <property type="entry name" value="HIS_KIN"/>
    <property type="match status" value="1"/>
</dbReference>
<dbReference type="EC" id="2.7.13.3" evidence="2"/>
<evidence type="ECO:0000313" key="7">
    <source>
        <dbReference type="EMBL" id="MBB5430172.1"/>
    </source>
</evidence>
<comment type="catalytic activity">
    <reaction evidence="1">
        <text>ATP + protein L-histidine = ADP + protein N-phospho-L-histidine.</text>
        <dbReference type="EC" id="2.7.13.3"/>
    </reaction>
</comment>
<dbReference type="PANTHER" id="PTHR24421:SF58">
    <property type="entry name" value="SIGNAL TRANSDUCTION HISTIDINE-PROTEIN KINASE_PHOSPHATASE UHPB"/>
    <property type="match status" value="1"/>
</dbReference>
<dbReference type="AlphaFoldDB" id="A0A7W8QGS1"/>
<evidence type="ECO:0000256" key="5">
    <source>
        <dbReference type="ARBA" id="ARBA00023012"/>
    </source>
</evidence>